<evidence type="ECO:0000313" key="4">
    <source>
        <dbReference type="Proteomes" id="UP000027920"/>
    </source>
</evidence>
<sequence length="442" mass="49881">MTLRLASVYYCCTQYYLLVLFIRLTVVLHVLYETGYENDRLSLIQAALLLSLGTSNDANNGATGQFWREISHREWEKSQVPGDMLDVQSVRLCWCLCMVNDNVALRSGRQRPFVLPDRRLGLPCLSEFDFRFDDEMLNANIPGSTFIKQPYLQKLLAEIFIHRAKLHKMISQILEETRETRLAQIPFRGGLEEENRLRTKGPAKVLTRWDVELDIWWSGLPDYASGLNSTFKTEHPSSVQLLAFHFAVTATEFFSISNVVHNILMRAKDLSSLWTLAIRHKSTMNSAKLLHIVSRLTETDQIRYLFNHGLPTIESALQRCLGSSISHDPLQASRLLHLTKRILDIREATSDKSASLSSFACCGTSHVELMPTNSAEDFCNESPVESSKDVGRTGKSSIEDSASPQALQTFMDSPNPDTPQVLFGYGLDFEGPDDSFFLDSGT</sequence>
<dbReference type="EMBL" id="AMGV01000005">
    <property type="protein sequence ID" value="KEF56731.1"/>
    <property type="molecule type" value="Genomic_DNA"/>
</dbReference>
<comment type="caution">
    <text evidence="3">The sequence shown here is derived from an EMBL/GenBank/DDBJ whole genome shotgun (WGS) entry which is preliminary data.</text>
</comment>
<dbReference type="AlphaFoldDB" id="A0A072PA52"/>
<keyword evidence="2" id="KW-1133">Transmembrane helix</keyword>
<name>A0A072PA52_9EURO</name>
<dbReference type="VEuPathDB" id="FungiDB:A1O9_06921"/>
<dbReference type="GeneID" id="25281835"/>
<reference evidence="3 4" key="1">
    <citation type="submission" date="2013-03" db="EMBL/GenBank/DDBJ databases">
        <title>The Genome Sequence of Exophiala aquamarina CBS 119918.</title>
        <authorList>
            <consortium name="The Broad Institute Genomics Platform"/>
            <person name="Cuomo C."/>
            <person name="de Hoog S."/>
            <person name="Gorbushina A."/>
            <person name="Walker B."/>
            <person name="Young S.K."/>
            <person name="Zeng Q."/>
            <person name="Gargeya S."/>
            <person name="Fitzgerald M."/>
            <person name="Haas B."/>
            <person name="Abouelleil A."/>
            <person name="Allen A.W."/>
            <person name="Alvarado L."/>
            <person name="Arachchi H.M."/>
            <person name="Berlin A.M."/>
            <person name="Chapman S.B."/>
            <person name="Gainer-Dewar J."/>
            <person name="Goldberg J."/>
            <person name="Griggs A."/>
            <person name="Gujja S."/>
            <person name="Hansen M."/>
            <person name="Howarth C."/>
            <person name="Imamovic A."/>
            <person name="Ireland A."/>
            <person name="Larimer J."/>
            <person name="McCowan C."/>
            <person name="Murphy C."/>
            <person name="Pearson M."/>
            <person name="Poon T.W."/>
            <person name="Priest M."/>
            <person name="Roberts A."/>
            <person name="Saif S."/>
            <person name="Shea T."/>
            <person name="Sisk P."/>
            <person name="Sykes S."/>
            <person name="Wortman J."/>
            <person name="Nusbaum C."/>
            <person name="Birren B."/>
        </authorList>
    </citation>
    <scope>NUCLEOTIDE SEQUENCE [LARGE SCALE GENOMIC DNA]</scope>
    <source>
        <strain evidence="3 4">CBS 119918</strain>
    </source>
</reference>
<accession>A0A072PA52</accession>
<dbReference type="CDD" id="cd12148">
    <property type="entry name" value="fungal_TF_MHR"/>
    <property type="match status" value="1"/>
</dbReference>
<evidence type="ECO:0008006" key="5">
    <source>
        <dbReference type="Google" id="ProtNLM"/>
    </source>
</evidence>
<protein>
    <recommendedName>
        <fullName evidence="5">Transcription factor domain-containing protein</fullName>
    </recommendedName>
</protein>
<dbReference type="RefSeq" id="XP_013259321.1">
    <property type="nucleotide sequence ID" value="XM_013403867.1"/>
</dbReference>
<dbReference type="InterPro" id="IPR052761">
    <property type="entry name" value="Fungal_Detox/Toxin_TFs"/>
</dbReference>
<keyword evidence="2" id="KW-0812">Transmembrane</keyword>
<dbReference type="Proteomes" id="UP000027920">
    <property type="component" value="Unassembled WGS sequence"/>
</dbReference>
<feature type="transmembrane region" description="Helical" evidence="2">
    <location>
        <begin position="7"/>
        <end position="32"/>
    </location>
</feature>
<evidence type="ECO:0000256" key="1">
    <source>
        <dbReference type="SAM" id="MobiDB-lite"/>
    </source>
</evidence>
<feature type="region of interest" description="Disordered" evidence="1">
    <location>
        <begin position="378"/>
        <end position="421"/>
    </location>
</feature>
<evidence type="ECO:0000313" key="3">
    <source>
        <dbReference type="EMBL" id="KEF56731.1"/>
    </source>
</evidence>
<keyword evidence="2" id="KW-0472">Membrane</keyword>
<proteinExistence type="predicted"/>
<organism evidence="3 4">
    <name type="scientific">Exophiala aquamarina CBS 119918</name>
    <dbReference type="NCBI Taxonomy" id="1182545"/>
    <lineage>
        <taxon>Eukaryota</taxon>
        <taxon>Fungi</taxon>
        <taxon>Dikarya</taxon>
        <taxon>Ascomycota</taxon>
        <taxon>Pezizomycotina</taxon>
        <taxon>Eurotiomycetes</taxon>
        <taxon>Chaetothyriomycetidae</taxon>
        <taxon>Chaetothyriales</taxon>
        <taxon>Herpotrichiellaceae</taxon>
        <taxon>Exophiala</taxon>
    </lineage>
</organism>
<feature type="compositionally biased region" description="Polar residues" evidence="1">
    <location>
        <begin position="394"/>
        <end position="412"/>
    </location>
</feature>
<dbReference type="HOGENOM" id="CLU_619685_0_0_1"/>
<gene>
    <name evidence="3" type="ORF">A1O9_06921</name>
</gene>
<evidence type="ECO:0000256" key="2">
    <source>
        <dbReference type="SAM" id="Phobius"/>
    </source>
</evidence>
<dbReference type="OrthoDB" id="10608842at2759"/>
<keyword evidence="4" id="KW-1185">Reference proteome</keyword>
<dbReference type="PANTHER" id="PTHR47425:SF2">
    <property type="entry name" value="FARB-RELATED"/>
    <property type="match status" value="1"/>
</dbReference>
<dbReference type="PANTHER" id="PTHR47425">
    <property type="entry name" value="FARB-RELATED"/>
    <property type="match status" value="1"/>
</dbReference>